<dbReference type="InterPro" id="IPR053031">
    <property type="entry name" value="Cuticle_assoc_protein"/>
</dbReference>
<dbReference type="InterPro" id="IPR036236">
    <property type="entry name" value="Znf_C2H2_sf"/>
</dbReference>
<accession>A0ABU6R176</accession>
<dbReference type="Proteomes" id="UP001341840">
    <property type="component" value="Unassembled WGS sequence"/>
</dbReference>
<sequence>DVQSSEPGFTSATPSNFESVRSSGQPEPQQQLQPQTQTQPETQTQPQTQMQPPSLPPLPPSSDQHNEGTRTKRRRSQANVADVDESPNPGQSEEPGNTRKPTRPRSWTWEHFKKDESGPKPRAICKWCGASYAADSHKNGTSNLKSHLL</sequence>
<evidence type="ECO:0000256" key="5">
    <source>
        <dbReference type="SAM" id="MobiDB-lite"/>
    </source>
</evidence>
<feature type="non-terminal residue" evidence="7">
    <location>
        <position position="1"/>
    </location>
</feature>
<feature type="non-terminal residue" evidence="7">
    <location>
        <position position="149"/>
    </location>
</feature>
<dbReference type="InterPro" id="IPR003656">
    <property type="entry name" value="Znf_BED"/>
</dbReference>
<evidence type="ECO:0000256" key="1">
    <source>
        <dbReference type="ARBA" id="ARBA00022723"/>
    </source>
</evidence>
<gene>
    <name evidence="7" type="ORF">PIB30_109818</name>
</gene>
<keyword evidence="1" id="KW-0479">Metal-binding</keyword>
<evidence type="ECO:0000256" key="2">
    <source>
        <dbReference type="ARBA" id="ARBA00022771"/>
    </source>
</evidence>
<organism evidence="7 8">
    <name type="scientific">Stylosanthes scabra</name>
    <dbReference type="NCBI Taxonomy" id="79078"/>
    <lineage>
        <taxon>Eukaryota</taxon>
        <taxon>Viridiplantae</taxon>
        <taxon>Streptophyta</taxon>
        <taxon>Embryophyta</taxon>
        <taxon>Tracheophyta</taxon>
        <taxon>Spermatophyta</taxon>
        <taxon>Magnoliopsida</taxon>
        <taxon>eudicotyledons</taxon>
        <taxon>Gunneridae</taxon>
        <taxon>Pentapetalae</taxon>
        <taxon>rosids</taxon>
        <taxon>fabids</taxon>
        <taxon>Fabales</taxon>
        <taxon>Fabaceae</taxon>
        <taxon>Papilionoideae</taxon>
        <taxon>50 kb inversion clade</taxon>
        <taxon>dalbergioids sensu lato</taxon>
        <taxon>Dalbergieae</taxon>
        <taxon>Pterocarpus clade</taxon>
        <taxon>Stylosanthes</taxon>
    </lineage>
</organism>
<dbReference type="PANTHER" id="PTHR34396:SF27">
    <property type="entry name" value="OS08G0208700 PROTEIN"/>
    <property type="match status" value="1"/>
</dbReference>
<evidence type="ECO:0000256" key="4">
    <source>
        <dbReference type="PROSITE-ProRule" id="PRU00027"/>
    </source>
</evidence>
<protein>
    <recommendedName>
        <fullName evidence="6">BED-type domain-containing protein</fullName>
    </recommendedName>
</protein>
<keyword evidence="8" id="KW-1185">Reference proteome</keyword>
<dbReference type="PROSITE" id="PS50808">
    <property type="entry name" value="ZF_BED"/>
    <property type="match status" value="1"/>
</dbReference>
<proteinExistence type="predicted"/>
<feature type="region of interest" description="Disordered" evidence="5">
    <location>
        <begin position="1"/>
        <end position="122"/>
    </location>
</feature>
<evidence type="ECO:0000313" key="7">
    <source>
        <dbReference type="EMBL" id="MED6117417.1"/>
    </source>
</evidence>
<feature type="compositionally biased region" description="Polar residues" evidence="5">
    <location>
        <begin position="1"/>
        <end position="24"/>
    </location>
</feature>
<evidence type="ECO:0000256" key="3">
    <source>
        <dbReference type="ARBA" id="ARBA00022833"/>
    </source>
</evidence>
<feature type="compositionally biased region" description="Low complexity" evidence="5">
    <location>
        <begin position="25"/>
        <end position="52"/>
    </location>
</feature>
<keyword evidence="2 4" id="KW-0863">Zinc-finger</keyword>
<evidence type="ECO:0000313" key="8">
    <source>
        <dbReference type="Proteomes" id="UP001341840"/>
    </source>
</evidence>
<feature type="domain" description="BED-type" evidence="6">
    <location>
        <begin position="103"/>
        <end position="149"/>
    </location>
</feature>
<feature type="compositionally biased region" description="Basic and acidic residues" evidence="5">
    <location>
        <begin position="108"/>
        <end position="119"/>
    </location>
</feature>
<comment type="caution">
    <text evidence="7">The sequence shown here is derived from an EMBL/GenBank/DDBJ whole genome shotgun (WGS) entry which is preliminary data.</text>
</comment>
<dbReference type="SMART" id="SM00614">
    <property type="entry name" value="ZnF_BED"/>
    <property type="match status" value="1"/>
</dbReference>
<dbReference type="SUPFAM" id="SSF57667">
    <property type="entry name" value="beta-beta-alpha zinc fingers"/>
    <property type="match status" value="1"/>
</dbReference>
<reference evidence="7 8" key="1">
    <citation type="journal article" date="2023" name="Plants (Basel)">
        <title>Bridging the Gap: Combining Genomics and Transcriptomics Approaches to Understand Stylosanthes scabra, an Orphan Legume from the Brazilian Caatinga.</title>
        <authorList>
            <person name="Ferreira-Neto J.R.C."/>
            <person name="da Silva M.D."/>
            <person name="Binneck E."/>
            <person name="de Melo N.F."/>
            <person name="da Silva R.H."/>
            <person name="de Melo A.L.T.M."/>
            <person name="Pandolfi V."/>
            <person name="Bustamante F.O."/>
            <person name="Brasileiro-Vidal A.C."/>
            <person name="Benko-Iseppon A.M."/>
        </authorList>
    </citation>
    <scope>NUCLEOTIDE SEQUENCE [LARGE SCALE GENOMIC DNA]</scope>
    <source>
        <tissue evidence="7">Leaves</tissue>
    </source>
</reference>
<dbReference type="PANTHER" id="PTHR34396">
    <property type="entry name" value="OS03G0264950 PROTEIN-RELATED"/>
    <property type="match status" value="1"/>
</dbReference>
<keyword evidence="3" id="KW-0862">Zinc</keyword>
<name>A0ABU6R176_9FABA</name>
<dbReference type="Pfam" id="PF02892">
    <property type="entry name" value="zf-BED"/>
    <property type="match status" value="1"/>
</dbReference>
<evidence type="ECO:0000259" key="6">
    <source>
        <dbReference type="PROSITE" id="PS50808"/>
    </source>
</evidence>
<dbReference type="EMBL" id="JASCZI010005847">
    <property type="protein sequence ID" value="MED6117417.1"/>
    <property type="molecule type" value="Genomic_DNA"/>
</dbReference>